<dbReference type="RefSeq" id="WP_344144941.1">
    <property type="nucleotide sequence ID" value="NZ_BAAANF010000002.1"/>
</dbReference>
<gene>
    <name evidence="1" type="ORF">GCM10009745_06400</name>
</gene>
<protein>
    <submittedName>
        <fullName evidence="1">Uncharacterized protein</fullName>
    </submittedName>
</protein>
<dbReference type="Proteomes" id="UP001500280">
    <property type="component" value="Unassembled WGS sequence"/>
</dbReference>
<comment type="caution">
    <text evidence="1">The sequence shown here is derived from an EMBL/GenBank/DDBJ whole genome shotgun (WGS) entry which is preliminary data.</text>
</comment>
<accession>A0ABN2G804</accession>
<dbReference type="InterPro" id="IPR021223">
    <property type="entry name" value="AbiGi"/>
</dbReference>
<evidence type="ECO:0000313" key="2">
    <source>
        <dbReference type="Proteomes" id="UP001500280"/>
    </source>
</evidence>
<dbReference type="EMBL" id="BAAANF010000002">
    <property type="protein sequence ID" value="GAA1666876.1"/>
    <property type="molecule type" value="Genomic_DNA"/>
</dbReference>
<proteinExistence type="predicted"/>
<reference evidence="1 2" key="1">
    <citation type="journal article" date="2019" name="Int. J. Syst. Evol. Microbiol.">
        <title>The Global Catalogue of Microorganisms (GCM) 10K type strain sequencing project: providing services to taxonomists for standard genome sequencing and annotation.</title>
        <authorList>
            <consortium name="The Broad Institute Genomics Platform"/>
            <consortium name="The Broad Institute Genome Sequencing Center for Infectious Disease"/>
            <person name="Wu L."/>
            <person name="Ma J."/>
        </authorList>
    </citation>
    <scope>NUCLEOTIDE SEQUENCE [LARGE SCALE GENOMIC DNA]</scope>
    <source>
        <strain evidence="1 2">JCM 14307</strain>
    </source>
</reference>
<keyword evidence="2" id="KW-1185">Reference proteome</keyword>
<organism evidence="1 2">
    <name type="scientific">Kribbella yunnanensis</name>
    <dbReference type="NCBI Taxonomy" id="190194"/>
    <lineage>
        <taxon>Bacteria</taxon>
        <taxon>Bacillati</taxon>
        <taxon>Actinomycetota</taxon>
        <taxon>Actinomycetes</taxon>
        <taxon>Propionibacteriales</taxon>
        <taxon>Kribbellaceae</taxon>
        <taxon>Kribbella</taxon>
    </lineage>
</organism>
<dbReference type="Pfam" id="PF10899">
    <property type="entry name" value="AbiGi"/>
    <property type="match status" value="1"/>
</dbReference>
<evidence type="ECO:0000313" key="1">
    <source>
        <dbReference type="EMBL" id="GAA1666876.1"/>
    </source>
</evidence>
<sequence length="245" mass="28368">MADRIEQLLHRRTDLSTFLVHLTKDTENHTARDNLLSIAESRTIEARSPFGLAKQHDQLLHRTRATQRVVCFSETPLEHTWMMVRDIHGRQESFTKYGLVFTKAICRRQGCNPVWYLDISVGHDWLSNPVNRQVDRAIAESTVEGTVDSRRLALQDILRLTPFMEKMGNPNGQRKEFSWEREWRHFGDFSFKSVENVVALLAPEDDHSALRDDLSYSWKRRGIPLIDPDWGLERMISVLSGVSAV</sequence>
<name>A0ABN2G804_9ACTN</name>